<dbReference type="Proteomes" id="UP001231649">
    <property type="component" value="Chromosome 8"/>
</dbReference>
<keyword evidence="2" id="KW-1185">Reference proteome</keyword>
<gene>
    <name evidence="1" type="ORF">PYW08_015776</name>
</gene>
<organism evidence="1 2">
    <name type="scientific">Mythimna loreyi</name>
    <dbReference type="NCBI Taxonomy" id="667449"/>
    <lineage>
        <taxon>Eukaryota</taxon>
        <taxon>Metazoa</taxon>
        <taxon>Ecdysozoa</taxon>
        <taxon>Arthropoda</taxon>
        <taxon>Hexapoda</taxon>
        <taxon>Insecta</taxon>
        <taxon>Pterygota</taxon>
        <taxon>Neoptera</taxon>
        <taxon>Endopterygota</taxon>
        <taxon>Lepidoptera</taxon>
        <taxon>Glossata</taxon>
        <taxon>Ditrysia</taxon>
        <taxon>Noctuoidea</taxon>
        <taxon>Noctuidae</taxon>
        <taxon>Noctuinae</taxon>
        <taxon>Hadenini</taxon>
        <taxon>Mythimna</taxon>
    </lineage>
</organism>
<reference evidence="1" key="1">
    <citation type="submission" date="2023-03" db="EMBL/GenBank/DDBJ databases">
        <title>Chromosome-level genomes of two armyworms, Mythimna separata and Mythimna loreyi, provide insights into the biosynthesis and reception of sex pheromones.</title>
        <authorList>
            <person name="Zhao H."/>
        </authorList>
    </citation>
    <scope>NUCLEOTIDE SEQUENCE</scope>
    <source>
        <strain evidence="1">BeijingLab</strain>
    </source>
</reference>
<comment type="caution">
    <text evidence="1">The sequence shown here is derived from an EMBL/GenBank/DDBJ whole genome shotgun (WGS) entry which is preliminary data.</text>
</comment>
<accession>A0ACC2QSN5</accession>
<evidence type="ECO:0000313" key="2">
    <source>
        <dbReference type="Proteomes" id="UP001231649"/>
    </source>
</evidence>
<name>A0ACC2QSN5_9NEOP</name>
<evidence type="ECO:0000313" key="1">
    <source>
        <dbReference type="EMBL" id="KAJ8724302.1"/>
    </source>
</evidence>
<dbReference type="EMBL" id="CM056784">
    <property type="protein sequence ID" value="KAJ8724302.1"/>
    <property type="molecule type" value="Genomic_DNA"/>
</dbReference>
<proteinExistence type="predicted"/>
<protein>
    <submittedName>
        <fullName evidence="1">Uncharacterized protein</fullName>
    </submittedName>
</protein>
<sequence>MQENPLTPAGPSPPPPGGGGGTPSQPRTRPFRPPPSFPTTSFNPTGMEEPESFWQSCTKAFYNSETGEIFCRTPMSWVQILTYSALYLIFLSTFTLVCLYISLVIIKKVVDFEKYENVKVQLLTYPEHGIGLSATPTAEGNVPLIWYRNGAKDDYDKYVQAIDKFLATNRRKREVSSLGPCGEYPYGYGEKPCVIVRINKQFNWAGKPLHFNSTIANSAPPEVQAWMKRDRTKLWLQCSGYHSYDKEHIGKIKYYPDPPGYDAGMFPLDTQMNSPLVAIQISEFTMGLSLAIECKLWYDTGPSKIDFMLYVAPGEKVAMNHVMA</sequence>